<reference evidence="2" key="1">
    <citation type="journal article" date="2019" name="Int. J. Syst. Evol. Microbiol.">
        <title>The Global Catalogue of Microorganisms (GCM) 10K type strain sequencing project: providing services to taxonomists for standard genome sequencing and annotation.</title>
        <authorList>
            <consortium name="The Broad Institute Genomics Platform"/>
            <consortium name="The Broad Institute Genome Sequencing Center for Infectious Disease"/>
            <person name="Wu L."/>
            <person name="Ma J."/>
        </authorList>
    </citation>
    <scope>NUCLEOTIDE SEQUENCE [LARGE SCALE GENOMIC DNA]</scope>
    <source>
        <strain evidence="2">CGMCC 1.15772</strain>
    </source>
</reference>
<sequence length="188" mass="19985">MTTPVSAAPHTPSPQASVYSVTTADFLEALRVQPQRPLEFWLHGERLVGAGYHLTEIGAVSTEAVDCGGKVDRWRETVIQLLDGTPEEAKNGFMTTRKALAIYERVAGKISLDEAAPVRFEYGNAERVAVRYGVDRLEVTEERVTVHLSLPGVQCKAGDVCGLPGGLVTASGELSVLGATCEPGGGCC</sequence>
<organism evidence="1 2">
    <name type="scientific">Deinococcus lacus</name>
    <dbReference type="NCBI Taxonomy" id="392561"/>
    <lineage>
        <taxon>Bacteria</taxon>
        <taxon>Thermotogati</taxon>
        <taxon>Deinococcota</taxon>
        <taxon>Deinococci</taxon>
        <taxon>Deinococcales</taxon>
        <taxon>Deinococcaceae</taxon>
        <taxon>Deinococcus</taxon>
    </lineage>
</organism>
<dbReference type="EMBL" id="JBHSWD010000001">
    <property type="protein sequence ID" value="MFC6591529.1"/>
    <property type="molecule type" value="Genomic_DNA"/>
</dbReference>
<dbReference type="InterPro" id="IPR045534">
    <property type="entry name" value="DUF6428"/>
</dbReference>
<name>A0ABW1YF75_9DEIO</name>
<protein>
    <submittedName>
        <fullName evidence="1">DUF6428 family protein</fullName>
    </submittedName>
</protein>
<keyword evidence="2" id="KW-1185">Reference proteome</keyword>
<gene>
    <name evidence="1" type="ORF">ACFP81_05545</name>
</gene>
<proteinExistence type="predicted"/>
<comment type="caution">
    <text evidence="1">The sequence shown here is derived from an EMBL/GenBank/DDBJ whole genome shotgun (WGS) entry which is preliminary data.</text>
</comment>
<evidence type="ECO:0000313" key="2">
    <source>
        <dbReference type="Proteomes" id="UP001596297"/>
    </source>
</evidence>
<accession>A0ABW1YF75</accession>
<dbReference type="Pfam" id="PF20001">
    <property type="entry name" value="DUF6428"/>
    <property type="match status" value="1"/>
</dbReference>
<dbReference type="RefSeq" id="WP_380082533.1">
    <property type="nucleotide sequence ID" value="NZ_JBHSWD010000001.1"/>
</dbReference>
<dbReference type="Proteomes" id="UP001596297">
    <property type="component" value="Unassembled WGS sequence"/>
</dbReference>
<evidence type="ECO:0000313" key="1">
    <source>
        <dbReference type="EMBL" id="MFC6591529.1"/>
    </source>
</evidence>